<proteinExistence type="inferred from homology"/>
<keyword evidence="3" id="KW-1185">Reference proteome</keyword>
<dbReference type="Proteomes" id="UP000295668">
    <property type="component" value="Unassembled WGS sequence"/>
</dbReference>
<accession>A0A4R5MNF9</accession>
<dbReference type="InterPro" id="IPR000600">
    <property type="entry name" value="ROK"/>
</dbReference>
<dbReference type="Pfam" id="PF00480">
    <property type="entry name" value="ROK"/>
    <property type="match status" value="1"/>
</dbReference>
<reference evidence="2 3" key="1">
    <citation type="submission" date="2019-02" db="EMBL/GenBank/DDBJ databases">
        <title>Pedobacter sp. nov., a novel speices isolated from soil of pinguins habitat in Antarcitica.</title>
        <authorList>
            <person name="He R.-H."/>
        </authorList>
    </citation>
    <scope>NUCLEOTIDE SEQUENCE [LARGE SCALE GENOMIC DNA]</scope>
    <source>
        <strain evidence="2 3">E01020</strain>
    </source>
</reference>
<dbReference type="SUPFAM" id="SSF53067">
    <property type="entry name" value="Actin-like ATPase domain"/>
    <property type="match status" value="1"/>
</dbReference>
<evidence type="ECO:0000313" key="3">
    <source>
        <dbReference type="Proteomes" id="UP000295668"/>
    </source>
</evidence>
<dbReference type="PANTHER" id="PTHR18964">
    <property type="entry name" value="ROK (REPRESSOR, ORF, KINASE) FAMILY"/>
    <property type="match status" value="1"/>
</dbReference>
<dbReference type="OrthoDB" id="49666at2"/>
<name>A0A4R5MNF9_9SPHI</name>
<dbReference type="EMBL" id="SJCY01000002">
    <property type="protein sequence ID" value="TDG37294.1"/>
    <property type="molecule type" value="Genomic_DNA"/>
</dbReference>
<organism evidence="2 3">
    <name type="scientific">Pedobacter changchengzhani</name>
    <dbReference type="NCBI Taxonomy" id="2529274"/>
    <lineage>
        <taxon>Bacteria</taxon>
        <taxon>Pseudomonadati</taxon>
        <taxon>Bacteroidota</taxon>
        <taxon>Sphingobacteriia</taxon>
        <taxon>Sphingobacteriales</taxon>
        <taxon>Sphingobacteriaceae</taxon>
        <taxon>Pedobacter</taxon>
    </lineage>
</organism>
<dbReference type="RefSeq" id="WP_133261387.1">
    <property type="nucleotide sequence ID" value="NZ_SJCY01000002.1"/>
</dbReference>
<dbReference type="CDD" id="cd23763">
    <property type="entry name" value="ASKHA_ATPase_ROK"/>
    <property type="match status" value="1"/>
</dbReference>
<gene>
    <name evidence="2" type="ORF">EZJ43_04030</name>
</gene>
<dbReference type="PANTHER" id="PTHR18964:SF149">
    <property type="entry name" value="BIFUNCTIONAL UDP-N-ACETYLGLUCOSAMINE 2-EPIMERASE_N-ACETYLMANNOSAMINE KINASE"/>
    <property type="match status" value="1"/>
</dbReference>
<dbReference type="AlphaFoldDB" id="A0A4R5MNF9"/>
<evidence type="ECO:0000313" key="2">
    <source>
        <dbReference type="EMBL" id="TDG37294.1"/>
    </source>
</evidence>
<comment type="similarity">
    <text evidence="1">Belongs to the ROK (NagC/XylR) family.</text>
</comment>
<dbReference type="Gene3D" id="3.30.420.40">
    <property type="match status" value="3"/>
</dbReference>
<protein>
    <submittedName>
        <fullName evidence="2">ROK family protein</fullName>
    </submittedName>
</protein>
<comment type="caution">
    <text evidence="2">The sequence shown here is derived from an EMBL/GenBank/DDBJ whole genome shotgun (WGS) entry which is preliminary data.</text>
</comment>
<sequence length="291" mass="31791">MEEKNNIVLGADIGGSHITTALIDLTEHKILDYTFVRKRVDSHAPAEEIIASWSDTIKESIALGDAKVNQFGLAMPGPFDYENGISKMKDNAKFESLYNLNVKTLLGANLNVQSAQIKITNDAGCFLRGEVFCGAAKGFAHAIGVTLGTGLGTAKYHNGNAEDADLWSLPFKNSIAEDYISSRWFVNSYNERTGNNIKDVKELASLYALDQTVVSIFNEFGENLALFLNEFIRQENPEVIILGGNIAQAYSFFEHSLKDNLPKVAIKVSALGEAAALLGAGSLWDSKYEKN</sequence>
<dbReference type="InterPro" id="IPR043129">
    <property type="entry name" value="ATPase_NBD"/>
</dbReference>
<evidence type="ECO:0000256" key="1">
    <source>
        <dbReference type="ARBA" id="ARBA00006479"/>
    </source>
</evidence>